<evidence type="ECO:0000256" key="1">
    <source>
        <dbReference type="SAM" id="MobiDB-lite"/>
    </source>
</evidence>
<keyword evidence="3" id="KW-1185">Reference proteome</keyword>
<comment type="caution">
    <text evidence="2">The sequence shown here is derived from an EMBL/GenBank/DDBJ whole genome shotgun (WGS) entry which is preliminary data.</text>
</comment>
<dbReference type="PANTHER" id="PTHR21639:SF5">
    <property type="entry name" value="DBF4-TYPE ZINC FINGER-CONTAINING PROTEIN 2"/>
    <property type="match status" value="1"/>
</dbReference>
<dbReference type="InterPro" id="IPR038890">
    <property type="entry name" value="ZDBF2"/>
</dbReference>
<proteinExistence type="predicted"/>
<protein>
    <submittedName>
        <fullName evidence="2">Uncharacterized protein</fullName>
    </submittedName>
</protein>
<dbReference type="PANTHER" id="PTHR21639">
    <property type="entry name" value="DBF4-TYPE ZINC FINGER-CONTAINING PROTEIN 2"/>
    <property type="match status" value="1"/>
</dbReference>
<dbReference type="Proteomes" id="UP001176940">
    <property type="component" value="Unassembled WGS sequence"/>
</dbReference>
<feature type="region of interest" description="Disordered" evidence="1">
    <location>
        <begin position="120"/>
        <end position="140"/>
    </location>
</feature>
<reference evidence="2" key="1">
    <citation type="submission" date="2023-07" db="EMBL/GenBank/DDBJ databases">
        <authorList>
            <person name="Stuckert A."/>
        </authorList>
    </citation>
    <scope>NUCLEOTIDE SEQUENCE</scope>
</reference>
<name>A0ABN9M937_9NEOB</name>
<organism evidence="2 3">
    <name type="scientific">Ranitomeya imitator</name>
    <name type="common">mimic poison frog</name>
    <dbReference type="NCBI Taxonomy" id="111125"/>
    <lineage>
        <taxon>Eukaryota</taxon>
        <taxon>Metazoa</taxon>
        <taxon>Chordata</taxon>
        <taxon>Craniata</taxon>
        <taxon>Vertebrata</taxon>
        <taxon>Euteleostomi</taxon>
        <taxon>Amphibia</taxon>
        <taxon>Batrachia</taxon>
        <taxon>Anura</taxon>
        <taxon>Neobatrachia</taxon>
        <taxon>Hyloidea</taxon>
        <taxon>Dendrobatidae</taxon>
        <taxon>Dendrobatinae</taxon>
        <taxon>Ranitomeya</taxon>
    </lineage>
</organism>
<sequence>MTEYDDKEQIKHLASDNHKQLSTCNRNRLGTSMLMERFLQDVHQYHPQNYHDIRPTYDDIPEANMLSSTNGNQLCNLALQTQRHEPPPPSMLLSRCLDINNVSAETSKCNYNKMTFTQTRDTNPAQGHNWKSGGAHPSMQTGCQEFESKAANIMTFSSPIKTLPLNSSCQQLGKNNNFETPHFVLSVESSENLERNYESGKRHPGLNVTTCSSSGLQNTQLGPKGSSYNLTSGTVSGIKNVLQSQERKDHILRDCLEDKKQRDATGGHDGFKTLKDAEIKLLISNKTTVDDIIEEVIWKYCPESSALILQEKDKESVFSLNVKSITGYTKASSLSFDWKVPLQFEDDHSKRMHLDFLESSVNVDEDYESKLKCVLRTTPFKEINIKPDPEEQILTALPHVPPSFVGKTWSQVMYEDDLKVEALVKQFRKGKFHCYFEDGSLINGSSKKHHKMKITKENCEAIIMKTKKKPKPLICYRC</sequence>
<gene>
    <name evidence="2" type="ORF">RIMI_LOCUS18109133</name>
</gene>
<evidence type="ECO:0000313" key="3">
    <source>
        <dbReference type="Proteomes" id="UP001176940"/>
    </source>
</evidence>
<dbReference type="EMBL" id="CAUEEQ010054505">
    <property type="protein sequence ID" value="CAJ0962160.1"/>
    <property type="molecule type" value="Genomic_DNA"/>
</dbReference>
<evidence type="ECO:0000313" key="2">
    <source>
        <dbReference type="EMBL" id="CAJ0962160.1"/>
    </source>
</evidence>
<accession>A0ABN9M937</accession>